<gene>
    <name evidence="1" type="ORF">DVK44_05475</name>
</gene>
<dbReference type="OrthoDB" id="1493813at2"/>
<dbReference type="GO" id="GO:0004497">
    <property type="term" value="F:monooxygenase activity"/>
    <property type="evidence" value="ECO:0007669"/>
    <property type="project" value="UniProtKB-KW"/>
</dbReference>
<dbReference type="RefSeq" id="WP_114658596.1">
    <property type="nucleotide sequence ID" value="NZ_CP031194.1"/>
</dbReference>
<keyword evidence="1" id="KW-0560">Oxidoreductase</keyword>
<evidence type="ECO:0000313" key="1">
    <source>
        <dbReference type="EMBL" id="AXG77226.1"/>
    </source>
</evidence>
<reference evidence="2" key="1">
    <citation type="submission" date="2018-07" db="EMBL/GenBank/DDBJ databases">
        <authorList>
            <person name="Zhao J."/>
        </authorList>
    </citation>
    <scope>NUCLEOTIDE SEQUENCE [LARGE SCALE GENOMIC DNA]</scope>
    <source>
        <strain evidence="2">GSSD-12</strain>
    </source>
</reference>
<dbReference type="Gene3D" id="3.30.70.100">
    <property type="match status" value="2"/>
</dbReference>
<proteinExistence type="predicted"/>
<name>A0A345HKK2_9ACTN</name>
<evidence type="ECO:0000313" key="2">
    <source>
        <dbReference type="Proteomes" id="UP000253868"/>
    </source>
</evidence>
<keyword evidence="1" id="KW-0503">Monooxygenase</keyword>
<organism evidence="1 2">
    <name type="scientific">Streptomyces paludis</name>
    <dbReference type="NCBI Taxonomy" id="2282738"/>
    <lineage>
        <taxon>Bacteria</taxon>
        <taxon>Bacillati</taxon>
        <taxon>Actinomycetota</taxon>
        <taxon>Actinomycetes</taxon>
        <taxon>Kitasatosporales</taxon>
        <taxon>Streptomycetaceae</taxon>
        <taxon>Streptomyces</taxon>
    </lineage>
</organism>
<dbReference type="InterPro" id="IPR011008">
    <property type="entry name" value="Dimeric_a/b-barrel"/>
</dbReference>
<dbReference type="AlphaFoldDB" id="A0A345HKK2"/>
<dbReference type="KEGG" id="spad:DVK44_05475"/>
<dbReference type="SUPFAM" id="SSF54909">
    <property type="entry name" value="Dimeric alpha+beta barrel"/>
    <property type="match status" value="2"/>
</dbReference>
<dbReference type="Proteomes" id="UP000253868">
    <property type="component" value="Chromosome"/>
</dbReference>
<protein>
    <submittedName>
        <fullName evidence="1">Antibiotic biosynthesis monooxygenase</fullName>
    </submittedName>
</protein>
<accession>A0A345HKK2</accession>
<sequence>MSVPLTAAPDPARSGVGAVTASTWRVGTPARQRACVEAISRVWRARPWPDAGLLSYSVAVGEDGDTLLHYAQWSDTAANERFTALSRDERVAEIDAAVPGIERVGLSRFELYRSGTRPAGDTRAPGCVVIVDIEFEPDAAGLREAGGREGWVDAVFAALDTDPRLPPGGLSAHFHLSTDGTRVLNYAEWESAQAHIDALAAAGEGVGSPTPEWARVRAYPGVRGSTVTRYTPALSLSAG</sequence>
<dbReference type="EMBL" id="CP031194">
    <property type="protein sequence ID" value="AXG77226.1"/>
    <property type="molecule type" value="Genomic_DNA"/>
</dbReference>
<keyword evidence="2" id="KW-1185">Reference proteome</keyword>